<comment type="caution">
    <text evidence="3">The sequence shown here is derived from an EMBL/GenBank/DDBJ whole genome shotgun (WGS) entry which is preliminary data.</text>
</comment>
<keyword evidence="2" id="KW-1277">Toxin-antitoxin system</keyword>
<evidence type="ECO:0000256" key="2">
    <source>
        <dbReference type="ARBA" id="ARBA00022649"/>
    </source>
</evidence>
<accession>A0A0W8FRS0</accession>
<proteinExistence type="inferred from homology"/>
<dbReference type="InterPro" id="IPR051803">
    <property type="entry name" value="TA_system_RelE-like_toxin"/>
</dbReference>
<sequence>MNKKYRVEWAAVAESDLKQIIDYIASESQGNALHLFKKIRQKASSLYAFPERGRIIPELQSQGIHIYRELIIAPWRIVYRISDGTVFVLSVIDSRQNIEDVLLNRLIK</sequence>
<evidence type="ECO:0000313" key="3">
    <source>
        <dbReference type="EMBL" id="KUG23473.1"/>
    </source>
</evidence>
<dbReference type="PANTHER" id="PTHR33755:SF5">
    <property type="entry name" value="TYPE II TOXIN-ANTITOXIN SYSTEM RELE_PARE FAMILY TOXIN"/>
    <property type="match status" value="1"/>
</dbReference>
<dbReference type="InterPro" id="IPR007712">
    <property type="entry name" value="RelE/ParE_toxin"/>
</dbReference>
<dbReference type="InterPro" id="IPR035093">
    <property type="entry name" value="RelE/ParE_toxin_dom_sf"/>
</dbReference>
<name>A0A0W8FRS0_9ZZZZ</name>
<dbReference type="Gene3D" id="3.30.2310.20">
    <property type="entry name" value="RelE-like"/>
    <property type="match status" value="1"/>
</dbReference>
<evidence type="ECO:0000256" key="1">
    <source>
        <dbReference type="ARBA" id="ARBA00006226"/>
    </source>
</evidence>
<comment type="similarity">
    <text evidence="1">Belongs to the RelE toxin family.</text>
</comment>
<organism evidence="3">
    <name type="scientific">hydrocarbon metagenome</name>
    <dbReference type="NCBI Taxonomy" id="938273"/>
    <lineage>
        <taxon>unclassified sequences</taxon>
        <taxon>metagenomes</taxon>
        <taxon>ecological metagenomes</taxon>
    </lineage>
</organism>
<dbReference type="EMBL" id="LNQE01000906">
    <property type="protein sequence ID" value="KUG23473.1"/>
    <property type="molecule type" value="Genomic_DNA"/>
</dbReference>
<dbReference type="Pfam" id="PF05016">
    <property type="entry name" value="ParE_toxin"/>
    <property type="match status" value="1"/>
</dbReference>
<dbReference type="PANTHER" id="PTHR33755">
    <property type="entry name" value="TOXIN PARE1-RELATED"/>
    <property type="match status" value="1"/>
</dbReference>
<dbReference type="AlphaFoldDB" id="A0A0W8FRS0"/>
<gene>
    <name evidence="3" type="ORF">ASZ90_006779</name>
</gene>
<protein>
    <submittedName>
        <fullName evidence="3">Death on curing protein, doc toxin</fullName>
    </submittedName>
</protein>
<reference evidence="3" key="1">
    <citation type="journal article" date="2015" name="Proc. Natl. Acad. Sci. U.S.A.">
        <title>Networks of energetic and metabolic interactions define dynamics in microbial communities.</title>
        <authorList>
            <person name="Embree M."/>
            <person name="Liu J.K."/>
            <person name="Al-Bassam M.M."/>
            <person name="Zengler K."/>
        </authorList>
    </citation>
    <scope>NUCLEOTIDE SEQUENCE</scope>
</reference>